<keyword evidence="1" id="KW-0862">Zinc</keyword>
<feature type="zinc finger region" description="C3H1-type" evidence="1">
    <location>
        <begin position="169"/>
        <end position="197"/>
    </location>
</feature>
<dbReference type="AlphaFoldDB" id="A0A182QUP9"/>
<evidence type="ECO:0000259" key="3">
    <source>
        <dbReference type="PROSITE" id="PS50103"/>
    </source>
</evidence>
<evidence type="ECO:0000256" key="1">
    <source>
        <dbReference type="PROSITE-ProRule" id="PRU00723"/>
    </source>
</evidence>
<reference evidence="5" key="1">
    <citation type="submission" date="2014-01" db="EMBL/GenBank/DDBJ databases">
        <title>The Genome Sequence of Anopheles farauti FAR1 (V2).</title>
        <authorList>
            <consortium name="The Broad Institute Genomics Platform"/>
            <person name="Neafsey D.E."/>
            <person name="Besansky N."/>
            <person name="Howell P."/>
            <person name="Walton C."/>
            <person name="Young S.K."/>
            <person name="Zeng Q."/>
            <person name="Gargeya S."/>
            <person name="Fitzgerald M."/>
            <person name="Haas B."/>
            <person name="Abouelleil A."/>
            <person name="Allen A.W."/>
            <person name="Alvarado L."/>
            <person name="Arachchi H.M."/>
            <person name="Berlin A.M."/>
            <person name="Chapman S.B."/>
            <person name="Gainer-Dewar J."/>
            <person name="Goldberg J."/>
            <person name="Griggs A."/>
            <person name="Gujja S."/>
            <person name="Hansen M."/>
            <person name="Howarth C."/>
            <person name="Imamovic A."/>
            <person name="Ireland A."/>
            <person name="Larimer J."/>
            <person name="McCowan C."/>
            <person name="Murphy C."/>
            <person name="Pearson M."/>
            <person name="Poon T.W."/>
            <person name="Priest M."/>
            <person name="Roberts A."/>
            <person name="Saif S."/>
            <person name="Shea T."/>
            <person name="Sisk P."/>
            <person name="Sykes S."/>
            <person name="Wortman J."/>
            <person name="Nusbaum C."/>
            <person name="Birren B."/>
        </authorList>
    </citation>
    <scope>NUCLEOTIDE SEQUENCE [LARGE SCALE GENOMIC DNA]</scope>
    <source>
        <strain evidence="5">FAR1</strain>
    </source>
</reference>
<feature type="region of interest" description="Disordered" evidence="2">
    <location>
        <begin position="99"/>
        <end position="133"/>
    </location>
</feature>
<keyword evidence="1" id="KW-0863">Zinc-finger</keyword>
<dbReference type="EnsemblMetazoa" id="AFAF017255-RA">
    <property type="protein sequence ID" value="AFAF017255-PA"/>
    <property type="gene ID" value="AFAF017255"/>
</dbReference>
<dbReference type="InterPro" id="IPR000571">
    <property type="entry name" value="Znf_CCCH"/>
</dbReference>
<evidence type="ECO:0000313" key="4">
    <source>
        <dbReference type="EnsemblMetazoa" id="AFAF017255-PA"/>
    </source>
</evidence>
<reference evidence="4" key="2">
    <citation type="submission" date="2020-05" db="UniProtKB">
        <authorList>
            <consortium name="EnsemblMetazoa"/>
        </authorList>
    </citation>
    <scope>IDENTIFICATION</scope>
    <source>
        <strain evidence="4">FAR1</strain>
    </source>
</reference>
<protein>
    <recommendedName>
        <fullName evidence="3">C3H1-type domain-containing protein</fullName>
    </recommendedName>
</protein>
<keyword evidence="1" id="KW-0479">Metal-binding</keyword>
<dbReference type="Pfam" id="PF00642">
    <property type="entry name" value="zf-CCCH"/>
    <property type="match status" value="1"/>
</dbReference>
<evidence type="ECO:0000313" key="5">
    <source>
        <dbReference type="Proteomes" id="UP000075886"/>
    </source>
</evidence>
<dbReference type="STRING" id="69004.A0A182QUP9"/>
<name>A0A182QUP9_9DIPT</name>
<sequence>MAFAETKISHREWRKLFKKRRRKAIRQKAALERCRIESEAEERKRACPEYQALLAEKEQQEQIAAEREELERALRNAIWLEDERKAQVLFAQQRQKVEAKEREEQAKRDELRKQYEESERKLAQAKEERLQQQEQMRRMLHERHIKMQEFAATGVEDYLTELRTVHNTRPETENCKFFLRTGACRHGYRCSGNHPTPGASQECSCSISAHEWKILCQKTTACGVPEPDCVADSSVRTF</sequence>
<keyword evidence="5" id="KW-1185">Reference proteome</keyword>
<organism evidence="4 5">
    <name type="scientific">Anopheles farauti</name>
    <dbReference type="NCBI Taxonomy" id="69004"/>
    <lineage>
        <taxon>Eukaryota</taxon>
        <taxon>Metazoa</taxon>
        <taxon>Ecdysozoa</taxon>
        <taxon>Arthropoda</taxon>
        <taxon>Hexapoda</taxon>
        <taxon>Insecta</taxon>
        <taxon>Pterygota</taxon>
        <taxon>Neoptera</taxon>
        <taxon>Endopterygota</taxon>
        <taxon>Diptera</taxon>
        <taxon>Nematocera</taxon>
        <taxon>Culicoidea</taxon>
        <taxon>Culicidae</taxon>
        <taxon>Anophelinae</taxon>
        <taxon>Anopheles</taxon>
    </lineage>
</organism>
<dbReference type="PROSITE" id="PS50103">
    <property type="entry name" value="ZF_C3H1"/>
    <property type="match status" value="1"/>
</dbReference>
<feature type="domain" description="C3H1-type" evidence="3">
    <location>
        <begin position="169"/>
        <end position="197"/>
    </location>
</feature>
<dbReference type="VEuPathDB" id="VectorBase:AFAF017255"/>
<dbReference type="GO" id="GO:0008270">
    <property type="term" value="F:zinc ion binding"/>
    <property type="evidence" value="ECO:0007669"/>
    <property type="project" value="UniProtKB-KW"/>
</dbReference>
<accession>A0A182QUP9</accession>
<proteinExistence type="predicted"/>
<evidence type="ECO:0000256" key="2">
    <source>
        <dbReference type="SAM" id="MobiDB-lite"/>
    </source>
</evidence>
<dbReference type="Proteomes" id="UP000075886">
    <property type="component" value="Unassembled WGS sequence"/>
</dbReference>
<dbReference type="EMBL" id="AXCN02001838">
    <property type="status" value="NOT_ANNOTATED_CDS"/>
    <property type="molecule type" value="Genomic_DNA"/>
</dbReference>